<comment type="subcellular location">
    <subcellularLocation>
        <location evidence="1">Cell membrane</location>
        <topology evidence="1">Multi-pass membrane protein</topology>
    </subcellularLocation>
</comment>
<feature type="transmembrane region" description="Helical" evidence="6">
    <location>
        <begin position="685"/>
        <end position="707"/>
    </location>
</feature>
<feature type="domain" description="MacB-like periplasmic core" evidence="8">
    <location>
        <begin position="20"/>
        <end position="247"/>
    </location>
</feature>
<evidence type="ECO:0000313" key="10">
    <source>
        <dbReference type="Proteomes" id="UP001172082"/>
    </source>
</evidence>
<accession>A0ABT8KYQ8</accession>
<keyword evidence="2" id="KW-1003">Cell membrane</keyword>
<feature type="transmembrane region" description="Helical" evidence="6">
    <location>
        <begin position="740"/>
        <end position="759"/>
    </location>
</feature>
<dbReference type="EMBL" id="JAUJEA010000012">
    <property type="protein sequence ID" value="MDN5204738.1"/>
    <property type="molecule type" value="Genomic_DNA"/>
</dbReference>
<dbReference type="PANTHER" id="PTHR30572">
    <property type="entry name" value="MEMBRANE COMPONENT OF TRANSPORTER-RELATED"/>
    <property type="match status" value="1"/>
</dbReference>
<dbReference type="PANTHER" id="PTHR30572:SF18">
    <property type="entry name" value="ABC-TYPE MACROLIDE FAMILY EXPORT SYSTEM PERMEASE COMPONENT 2"/>
    <property type="match status" value="1"/>
</dbReference>
<organism evidence="9 10">
    <name type="scientific">Splendidivirga corallicola</name>
    <dbReference type="NCBI Taxonomy" id="3051826"/>
    <lineage>
        <taxon>Bacteria</taxon>
        <taxon>Pseudomonadati</taxon>
        <taxon>Bacteroidota</taxon>
        <taxon>Cytophagia</taxon>
        <taxon>Cytophagales</taxon>
        <taxon>Splendidivirgaceae</taxon>
        <taxon>Splendidivirga</taxon>
    </lineage>
</organism>
<comment type="caution">
    <text evidence="9">The sequence shown here is derived from an EMBL/GenBank/DDBJ whole genome shotgun (WGS) entry which is preliminary data.</text>
</comment>
<feature type="transmembrane region" description="Helical" evidence="6">
    <location>
        <begin position="340"/>
        <end position="363"/>
    </location>
</feature>
<sequence>MLKNYIKITIRSLLKNKAFSFINIFGLAIGMTVCLIILKYVIYEKSYDNFHESKEQLFRLTEYNIAEDGRITNKAATTSPGYGPAMKSYFPEIADYCRVVHTSPFMSTPVLAVGENRFSEEKLYYTDNSFFEMFSYPLAKGSSKQALKEPNSIVLSEELAQKYFRDQDPMNQPVLFNMGSRGTKLLTVKGIMKDFPHNTHLKADALISFNTLPANWNLDEQLDWGNFYVYTRLFPGVHAERVTSKMSAFLKHLIGDYANHYQLHLQPVQDIHLYSHMRYEIEENGSGRLVNFLIIVGFSILIVAWLNYINLSMAKSIERMKEMAIRKVMGSLGKQIINQLLLEALLINFMALALAMSLMQILLPLFQSLTGNPLDFSFTQNPGYLGLILLVVFTGTIISGLYPAVLLSTLKPATALKNKKVTKIGGLNLKKVLIIFQFVVSTVMVAGSLIIYSQMSHMRNKDLGMNIDQVLVIKGPGIKDSTYASKMEFFKNKVKSDLQVSNVSVSSSIPGTELVWGRSLSKPGASDDALVPTSVIATDYNFTSVFEVSLLAGRFFSKAFVTDHEAVVLNEKAIQELGFKSAPEAIDQTIVWYENGGPLRKKIIGVVANFDQQSPKRSHQPIVFALELWAPWADEYYALKVNGESIGKTMNGLNEIWQQVFPDSPYDYFFLDEFFNRQYAADQRFGWIFGVFTILGVIIACLGLFGLSMLTISQRIKEVGIRKVLGASISNITLLFSKDLIKLVLLGIAVALPLTWYVATEWLSHFSSRIMLKWWLFVVPVAIVILLSLLTIGTQTIKAALGNPAEALRNE</sequence>
<name>A0ABT8KYQ8_9BACT</name>
<evidence type="ECO:0000256" key="5">
    <source>
        <dbReference type="ARBA" id="ARBA00023136"/>
    </source>
</evidence>
<keyword evidence="3 6" id="KW-0812">Transmembrane</keyword>
<proteinExistence type="predicted"/>
<keyword evidence="5 6" id="KW-0472">Membrane</keyword>
<feature type="transmembrane region" description="Helical" evidence="6">
    <location>
        <begin position="21"/>
        <end position="43"/>
    </location>
</feature>
<keyword evidence="4 6" id="KW-1133">Transmembrane helix</keyword>
<evidence type="ECO:0000259" key="7">
    <source>
        <dbReference type="Pfam" id="PF02687"/>
    </source>
</evidence>
<evidence type="ECO:0000256" key="6">
    <source>
        <dbReference type="SAM" id="Phobius"/>
    </source>
</evidence>
<feature type="domain" description="ABC3 transporter permease C-terminal" evidence="7">
    <location>
        <begin position="691"/>
        <end position="800"/>
    </location>
</feature>
<dbReference type="InterPro" id="IPR003838">
    <property type="entry name" value="ABC3_permease_C"/>
</dbReference>
<feature type="transmembrane region" description="Helical" evidence="6">
    <location>
        <begin position="771"/>
        <end position="792"/>
    </location>
</feature>
<feature type="transmembrane region" description="Helical" evidence="6">
    <location>
        <begin position="289"/>
        <end position="311"/>
    </location>
</feature>
<feature type="domain" description="ABC3 transporter permease C-terminal" evidence="7">
    <location>
        <begin position="294"/>
        <end position="411"/>
    </location>
</feature>
<dbReference type="RefSeq" id="WP_346754761.1">
    <property type="nucleotide sequence ID" value="NZ_JAUJEA010000012.1"/>
</dbReference>
<protein>
    <submittedName>
        <fullName evidence="9">ABC transporter permease</fullName>
    </submittedName>
</protein>
<dbReference type="Pfam" id="PF02687">
    <property type="entry name" value="FtsX"/>
    <property type="match status" value="2"/>
</dbReference>
<dbReference type="InterPro" id="IPR050250">
    <property type="entry name" value="Macrolide_Exporter_MacB"/>
</dbReference>
<evidence type="ECO:0000256" key="2">
    <source>
        <dbReference type="ARBA" id="ARBA00022475"/>
    </source>
</evidence>
<gene>
    <name evidence="9" type="ORF">QQ008_25330</name>
</gene>
<dbReference type="Pfam" id="PF12704">
    <property type="entry name" value="MacB_PCD"/>
    <property type="match status" value="2"/>
</dbReference>
<dbReference type="Proteomes" id="UP001172082">
    <property type="component" value="Unassembled WGS sequence"/>
</dbReference>
<feature type="domain" description="MacB-like periplasmic core" evidence="8">
    <location>
        <begin position="440"/>
        <end position="614"/>
    </location>
</feature>
<reference evidence="9" key="1">
    <citation type="submission" date="2023-06" db="EMBL/GenBank/DDBJ databases">
        <title>Genomic of Parafulvivirga corallium.</title>
        <authorList>
            <person name="Wang G."/>
        </authorList>
    </citation>
    <scope>NUCLEOTIDE SEQUENCE</scope>
    <source>
        <strain evidence="9">BMA10</strain>
    </source>
</reference>
<keyword evidence="10" id="KW-1185">Reference proteome</keyword>
<evidence type="ECO:0000256" key="4">
    <source>
        <dbReference type="ARBA" id="ARBA00022989"/>
    </source>
</evidence>
<dbReference type="InterPro" id="IPR025857">
    <property type="entry name" value="MacB_PCD"/>
</dbReference>
<evidence type="ECO:0000259" key="8">
    <source>
        <dbReference type="Pfam" id="PF12704"/>
    </source>
</evidence>
<feature type="transmembrane region" description="Helical" evidence="6">
    <location>
        <begin position="383"/>
        <end position="410"/>
    </location>
</feature>
<evidence type="ECO:0000256" key="3">
    <source>
        <dbReference type="ARBA" id="ARBA00022692"/>
    </source>
</evidence>
<evidence type="ECO:0000313" key="9">
    <source>
        <dbReference type="EMBL" id="MDN5204738.1"/>
    </source>
</evidence>
<feature type="transmembrane region" description="Helical" evidence="6">
    <location>
        <begin position="431"/>
        <end position="452"/>
    </location>
</feature>
<evidence type="ECO:0000256" key="1">
    <source>
        <dbReference type="ARBA" id="ARBA00004651"/>
    </source>
</evidence>